<gene>
    <name evidence="5" type="ORF">C7374_106128</name>
</gene>
<dbReference type="PANTHER" id="PTHR43179">
    <property type="entry name" value="RHAMNOSYLTRANSFERASE WBBL"/>
    <property type="match status" value="1"/>
</dbReference>
<proteinExistence type="inferred from homology"/>
<dbReference type="CDD" id="cd00761">
    <property type="entry name" value="Glyco_tranf_GTA_type"/>
    <property type="match status" value="1"/>
</dbReference>
<dbReference type="PANTHER" id="PTHR43179:SF12">
    <property type="entry name" value="GALACTOFURANOSYLTRANSFERASE GLFT2"/>
    <property type="match status" value="1"/>
</dbReference>
<evidence type="ECO:0000256" key="1">
    <source>
        <dbReference type="ARBA" id="ARBA00006739"/>
    </source>
</evidence>
<name>A0A364JV64_9HYPH</name>
<dbReference type="InterPro" id="IPR001173">
    <property type="entry name" value="Glyco_trans_2-like"/>
</dbReference>
<evidence type="ECO:0000256" key="2">
    <source>
        <dbReference type="ARBA" id="ARBA00022676"/>
    </source>
</evidence>
<evidence type="ECO:0000313" key="6">
    <source>
        <dbReference type="Proteomes" id="UP000249453"/>
    </source>
</evidence>
<dbReference type="InterPro" id="IPR029044">
    <property type="entry name" value="Nucleotide-diphossugar_trans"/>
</dbReference>
<dbReference type="Proteomes" id="UP000249453">
    <property type="component" value="Unassembled WGS sequence"/>
</dbReference>
<keyword evidence="6" id="KW-1185">Reference proteome</keyword>
<dbReference type="Gene3D" id="3.90.550.10">
    <property type="entry name" value="Spore Coat Polysaccharide Biosynthesis Protein SpsA, Chain A"/>
    <property type="match status" value="1"/>
</dbReference>
<dbReference type="GO" id="GO:0016757">
    <property type="term" value="F:glycosyltransferase activity"/>
    <property type="evidence" value="ECO:0007669"/>
    <property type="project" value="UniProtKB-KW"/>
</dbReference>
<keyword evidence="3 5" id="KW-0808">Transferase</keyword>
<comment type="similarity">
    <text evidence="1">Belongs to the glycosyltransferase 2 family.</text>
</comment>
<protein>
    <submittedName>
        <fullName evidence="5">GT2 family glycosyltransferase</fullName>
    </submittedName>
</protein>
<feature type="domain" description="Glycosyltransferase 2-like" evidence="4">
    <location>
        <begin position="56"/>
        <end position="217"/>
    </location>
</feature>
<comment type="caution">
    <text evidence="5">The sequence shown here is derived from an EMBL/GenBank/DDBJ whole genome shotgun (WGS) entry which is preliminary data.</text>
</comment>
<accession>A0A364JV64</accession>
<evidence type="ECO:0000256" key="3">
    <source>
        <dbReference type="ARBA" id="ARBA00022679"/>
    </source>
</evidence>
<sequence>MVYNLISSVIFIIYINKFSAYNIYILNNTNIILYLKGIYIISSSQVEYTKQRRLCISVVTRNRPKMLCKLFASLAQITRPSDMNVIFLIVENNSAPSLEPQILSFRQQMVNDQIEYLLEPTLGLSAARNCALNFAIDNHFDYLVFVDDDEIVEWDWLVQLCKERDRLDLDIVGSPVRPTADVSELSLWQKMILSGVQQAESRSERRNRLKCAQGKSNNIKVATGSWLGRLDFFRSTGLRFDTNFGLTGGEDWQLCAQAKSLGAKTGWACDAIVYETVPLARLKLSYYYRRDRDHNITEFNARYRANPWQSLRQLPLRSIGRLLRLLAAILSISIRGPYGLVATAKAAGGLVGLLQGALGKTSMHYASTTGY</sequence>
<organism evidence="5 6">
    <name type="scientific">Falsochrobactrum ovis</name>
    <dbReference type="NCBI Taxonomy" id="1293442"/>
    <lineage>
        <taxon>Bacteria</taxon>
        <taxon>Pseudomonadati</taxon>
        <taxon>Pseudomonadota</taxon>
        <taxon>Alphaproteobacteria</taxon>
        <taxon>Hyphomicrobiales</taxon>
        <taxon>Brucellaceae</taxon>
        <taxon>Falsochrobactrum</taxon>
    </lineage>
</organism>
<evidence type="ECO:0000259" key="4">
    <source>
        <dbReference type="Pfam" id="PF00535"/>
    </source>
</evidence>
<keyword evidence="2" id="KW-0328">Glycosyltransferase</keyword>
<dbReference type="Pfam" id="PF00535">
    <property type="entry name" value="Glycos_transf_2"/>
    <property type="match status" value="1"/>
</dbReference>
<dbReference type="EMBL" id="QLMK01000006">
    <property type="protein sequence ID" value="RAK28594.1"/>
    <property type="molecule type" value="Genomic_DNA"/>
</dbReference>
<reference evidence="5 6" key="1">
    <citation type="submission" date="2018-06" db="EMBL/GenBank/DDBJ databases">
        <title>Genomic Encyclopedia of Type Strains, Phase IV (KMG-IV): sequencing the most valuable type-strain genomes for metagenomic binning, comparative biology and taxonomic classification.</title>
        <authorList>
            <person name="Goeker M."/>
        </authorList>
    </citation>
    <scope>NUCLEOTIDE SEQUENCE [LARGE SCALE GENOMIC DNA]</scope>
    <source>
        <strain evidence="5 6">DSM 26720</strain>
    </source>
</reference>
<evidence type="ECO:0000313" key="5">
    <source>
        <dbReference type="EMBL" id="RAK28594.1"/>
    </source>
</evidence>
<dbReference type="SUPFAM" id="SSF53448">
    <property type="entry name" value="Nucleotide-diphospho-sugar transferases"/>
    <property type="match status" value="1"/>
</dbReference>
<dbReference type="AlphaFoldDB" id="A0A364JV64"/>